<proteinExistence type="inferred from homology"/>
<dbReference type="InterPro" id="IPR036291">
    <property type="entry name" value="NAD(P)-bd_dom_sf"/>
</dbReference>
<keyword evidence="2" id="KW-0521">NADP</keyword>
<dbReference type="GO" id="GO:0016491">
    <property type="term" value="F:oxidoreductase activity"/>
    <property type="evidence" value="ECO:0007669"/>
    <property type="project" value="UniProtKB-KW"/>
</dbReference>
<dbReference type="Proteomes" id="UP001383192">
    <property type="component" value="Unassembled WGS sequence"/>
</dbReference>
<accession>A0AAW0CYU1</accession>
<evidence type="ECO:0000313" key="5">
    <source>
        <dbReference type="Proteomes" id="UP001383192"/>
    </source>
</evidence>
<dbReference type="PANTHER" id="PTHR24320">
    <property type="entry name" value="RETINOL DEHYDROGENASE"/>
    <property type="match status" value="1"/>
</dbReference>
<evidence type="ECO:0000313" key="4">
    <source>
        <dbReference type="EMBL" id="KAK7042952.1"/>
    </source>
</evidence>
<sequence>MVCPSMMTNVNYISPYIFTETLLPLMSSIALSDPESDVRIVNVSSNAHKFLPSSPPIKFTDVEDFCPEYTGKLGAALMRYGHSKLIEILWTKHLQHRLDSSTPPVPIIVISIHPGAVDTYSDRYPIARLLKPLLYGADRGSHTSIFAAAGKIVKEKAGVYKGQYLVNNPVGKIVRPTKPADDEQLAEDLYQLTRKFLDGIGL</sequence>
<dbReference type="Gene3D" id="3.40.50.720">
    <property type="entry name" value="NAD(P)-binding Rossmann-like Domain"/>
    <property type="match status" value="1"/>
</dbReference>
<evidence type="ECO:0000256" key="3">
    <source>
        <dbReference type="ARBA" id="ARBA00023002"/>
    </source>
</evidence>
<gene>
    <name evidence="4" type="ORF">VNI00_008689</name>
</gene>
<evidence type="ECO:0000256" key="1">
    <source>
        <dbReference type="ARBA" id="ARBA00006484"/>
    </source>
</evidence>
<comment type="similarity">
    <text evidence="1">Belongs to the short-chain dehydrogenases/reductases (SDR) family.</text>
</comment>
<dbReference type="PANTHER" id="PTHR24320:SF282">
    <property type="entry name" value="WW DOMAIN-CONTAINING OXIDOREDUCTASE"/>
    <property type="match status" value="1"/>
</dbReference>
<protein>
    <submittedName>
        <fullName evidence="4">Uncharacterized protein</fullName>
    </submittedName>
</protein>
<keyword evidence="3" id="KW-0560">Oxidoreductase</keyword>
<keyword evidence="5" id="KW-1185">Reference proteome</keyword>
<name>A0AAW0CYU1_9AGAR</name>
<organism evidence="4 5">
    <name type="scientific">Paramarasmius palmivorus</name>
    <dbReference type="NCBI Taxonomy" id="297713"/>
    <lineage>
        <taxon>Eukaryota</taxon>
        <taxon>Fungi</taxon>
        <taxon>Dikarya</taxon>
        <taxon>Basidiomycota</taxon>
        <taxon>Agaricomycotina</taxon>
        <taxon>Agaricomycetes</taxon>
        <taxon>Agaricomycetidae</taxon>
        <taxon>Agaricales</taxon>
        <taxon>Marasmiineae</taxon>
        <taxon>Marasmiaceae</taxon>
        <taxon>Paramarasmius</taxon>
    </lineage>
</organism>
<comment type="caution">
    <text evidence="4">The sequence shown here is derived from an EMBL/GenBank/DDBJ whole genome shotgun (WGS) entry which is preliminary data.</text>
</comment>
<reference evidence="4 5" key="1">
    <citation type="submission" date="2024-01" db="EMBL/GenBank/DDBJ databases">
        <title>A draft genome for a cacao thread blight-causing isolate of Paramarasmius palmivorus.</title>
        <authorList>
            <person name="Baruah I.K."/>
            <person name="Bukari Y."/>
            <person name="Amoako-Attah I."/>
            <person name="Meinhardt L.W."/>
            <person name="Bailey B.A."/>
            <person name="Cohen S.P."/>
        </authorList>
    </citation>
    <scope>NUCLEOTIDE SEQUENCE [LARGE SCALE GENOMIC DNA]</scope>
    <source>
        <strain evidence="4 5">GH-12</strain>
    </source>
</reference>
<dbReference type="EMBL" id="JAYKXP010000030">
    <property type="protein sequence ID" value="KAK7042952.1"/>
    <property type="molecule type" value="Genomic_DNA"/>
</dbReference>
<evidence type="ECO:0000256" key="2">
    <source>
        <dbReference type="ARBA" id="ARBA00022857"/>
    </source>
</evidence>
<dbReference type="SUPFAM" id="SSF51735">
    <property type="entry name" value="NAD(P)-binding Rossmann-fold domains"/>
    <property type="match status" value="1"/>
</dbReference>
<dbReference type="AlphaFoldDB" id="A0AAW0CYU1"/>